<accession>A0A9D2PER7</accession>
<comment type="similarity">
    <text evidence="1 7">Belongs to the class-II aminoacyl-tRNA synthetase family. Type 1 subfamily.</text>
</comment>
<keyword evidence="4 7" id="KW-0067">ATP-binding</keyword>
<protein>
    <recommendedName>
        <fullName evidence="7">Aspartate--tRNA(Asp/Asn) ligase</fullName>
        <ecNumber evidence="7">6.1.1.23</ecNumber>
    </recommendedName>
    <alternativeName>
        <fullName evidence="7">Aspartyl-tRNA synthetase</fullName>
        <shortName evidence="7">AspRS</shortName>
    </alternativeName>
    <alternativeName>
        <fullName evidence="7">Non-discriminating aspartyl-tRNA synthetase</fullName>
        <shortName evidence="7">ND-AspRS</shortName>
    </alternativeName>
</protein>
<dbReference type="Gene3D" id="3.30.1360.30">
    <property type="entry name" value="GAD-like domain"/>
    <property type="match status" value="1"/>
</dbReference>
<comment type="function">
    <text evidence="7">Aspartyl-tRNA synthetase with relaxed tRNA specificity since it is able to aspartylate not only its cognate tRNA(Asp) but also tRNA(Asn). Reaction proceeds in two steps: L-aspartate is first activated by ATP to form Asp-AMP and then transferred to the acceptor end of tRNA(Asp/Asn).</text>
</comment>
<feature type="binding site" evidence="7">
    <location>
        <begin position="542"/>
        <end position="545"/>
    </location>
    <ligand>
        <name>ATP</name>
        <dbReference type="ChEBI" id="CHEBI:30616"/>
    </ligand>
</feature>
<keyword evidence="5 7" id="KW-0648">Protein biosynthesis</keyword>
<evidence type="ECO:0000259" key="8">
    <source>
        <dbReference type="PROSITE" id="PS50862"/>
    </source>
</evidence>
<dbReference type="SUPFAM" id="SSF55261">
    <property type="entry name" value="GAD domain-like"/>
    <property type="match status" value="1"/>
</dbReference>
<keyword evidence="2 7" id="KW-0436">Ligase</keyword>
<dbReference type="InterPro" id="IPR006195">
    <property type="entry name" value="aa-tRNA-synth_II"/>
</dbReference>
<evidence type="ECO:0000256" key="1">
    <source>
        <dbReference type="ARBA" id="ARBA00006303"/>
    </source>
</evidence>
<dbReference type="Gene3D" id="3.30.930.10">
    <property type="entry name" value="Bira Bifunctional Protein, Domain 2"/>
    <property type="match status" value="1"/>
</dbReference>
<dbReference type="CDD" id="cd04317">
    <property type="entry name" value="EcAspRS_like_N"/>
    <property type="match status" value="1"/>
</dbReference>
<sequence>MAESMKGLKRTHRCAELGTANVGENVTVMGWVQKQRNKGGIIFVDLRDRSGILQIIFEEADCGSEYFAKAMKLRSEFVIAVEGKVENRSGAVNENLATGAIEVRAKSLRILSESETPPFPIEENSKTKEELRLKYRFLDLRRPDLQRNLMVRSRVATLTRAFLAEEGFLEIETPTLIKSTPEGARDYLVPSRVHPGSFYALPQSPQLFKQLLMCSGYDRYFQLARCYRDEDLRADRQPEFTQIDMELSFVDVDDVLDVNERLLKKLFKEICGYDLQLPIQRMTWKEAMERFGSDKPDLRFGMELHNVSDVVKNTEFAVFKNALANGGSVRGINAEGQGHMPRKKIDALVEFAKGYGAKGLAYLSIQEDGSYKSSFAKFMTEEELKALVAAMDGKPGDLLLFAADKNKVVFDVLGALRLEIARQLDLLKKDDFKFLWVTEFPLLEYSEEEGRYVAMHHPFTMPMEEDLDLIDTDPGAVRAKAYDIVLNGTEMGGGSVRIHQADIQEKMFEVLGFTKERAQEQFGFLLEAFKYGVPPHAGLAYGMDRMVMLMVGADSIRDVIAFPKVKDASCLMTEAPSPVDAKQLEELGIEILPQAEE</sequence>
<feature type="binding site" evidence="7">
    <location>
        <position position="228"/>
    </location>
    <ligand>
        <name>L-aspartate</name>
        <dbReference type="ChEBI" id="CHEBI:29991"/>
    </ligand>
</feature>
<dbReference type="AlphaFoldDB" id="A0A9D2PER7"/>
<evidence type="ECO:0000256" key="4">
    <source>
        <dbReference type="ARBA" id="ARBA00022840"/>
    </source>
</evidence>
<dbReference type="PRINTS" id="PR01042">
    <property type="entry name" value="TRNASYNTHASP"/>
</dbReference>
<evidence type="ECO:0000313" key="10">
    <source>
        <dbReference type="Proteomes" id="UP000823883"/>
    </source>
</evidence>
<dbReference type="GO" id="GO:0004815">
    <property type="term" value="F:aspartate-tRNA ligase activity"/>
    <property type="evidence" value="ECO:0007669"/>
    <property type="project" value="UniProtKB-UniRule"/>
</dbReference>
<dbReference type="Gene3D" id="2.40.50.140">
    <property type="entry name" value="Nucleic acid-binding proteins"/>
    <property type="match status" value="1"/>
</dbReference>
<dbReference type="Pfam" id="PF00152">
    <property type="entry name" value="tRNA-synt_2"/>
    <property type="match status" value="1"/>
</dbReference>
<dbReference type="InterPro" id="IPR029351">
    <property type="entry name" value="GAD_dom"/>
</dbReference>
<proteinExistence type="inferred from homology"/>
<evidence type="ECO:0000256" key="6">
    <source>
        <dbReference type="ARBA" id="ARBA00023146"/>
    </source>
</evidence>
<gene>
    <name evidence="7 9" type="primary">aspS</name>
    <name evidence="9" type="ORF">IAA04_12645</name>
</gene>
<comment type="caution">
    <text evidence="9">The sequence shown here is derived from an EMBL/GenBank/DDBJ whole genome shotgun (WGS) entry which is preliminary data.</text>
</comment>
<dbReference type="InterPro" id="IPR012340">
    <property type="entry name" value="NA-bd_OB-fold"/>
</dbReference>
<dbReference type="Pfam" id="PF01336">
    <property type="entry name" value="tRNA_anti-codon"/>
    <property type="match status" value="1"/>
</dbReference>
<dbReference type="InterPro" id="IPR004364">
    <property type="entry name" value="Aa-tRNA-synt_II"/>
</dbReference>
<feature type="binding site" evidence="7">
    <location>
        <position position="497"/>
    </location>
    <ligand>
        <name>L-aspartate</name>
        <dbReference type="ChEBI" id="CHEBI:29991"/>
    </ligand>
</feature>
<dbReference type="GO" id="GO:0140096">
    <property type="term" value="F:catalytic activity, acting on a protein"/>
    <property type="evidence" value="ECO:0007669"/>
    <property type="project" value="UniProtKB-ARBA"/>
</dbReference>
<dbReference type="GO" id="GO:0050560">
    <property type="term" value="F:aspartate-tRNA(Asn) ligase activity"/>
    <property type="evidence" value="ECO:0007669"/>
    <property type="project" value="UniProtKB-EC"/>
</dbReference>
<keyword evidence="7" id="KW-0963">Cytoplasm</keyword>
<dbReference type="InterPro" id="IPR004524">
    <property type="entry name" value="Asp-tRNA-ligase_1"/>
</dbReference>
<dbReference type="Proteomes" id="UP000823883">
    <property type="component" value="Unassembled WGS sequence"/>
</dbReference>
<feature type="site" description="Important for tRNA non-discrimination" evidence="7">
    <location>
        <position position="90"/>
    </location>
</feature>
<dbReference type="GO" id="GO:0006422">
    <property type="term" value="P:aspartyl-tRNA aminoacylation"/>
    <property type="evidence" value="ECO:0007669"/>
    <property type="project" value="UniProtKB-UniRule"/>
</dbReference>
<dbReference type="SUPFAM" id="SSF55681">
    <property type="entry name" value="Class II aaRS and biotin synthetases"/>
    <property type="match status" value="1"/>
</dbReference>
<dbReference type="SUPFAM" id="SSF50249">
    <property type="entry name" value="Nucleic acid-binding proteins"/>
    <property type="match status" value="1"/>
</dbReference>
<dbReference type="HAMAP" id="MF_00044">
    <property type="entry name" value="Asp_tRNA_synth_type1"/>
    <property type="match status" value="1"/>
</dbReference>
<evidence type="ECO:0000256" key="5">
    <source>
        <dbReference type="ARBA" id="ARBA00022917"/>
    </source>
</evidence>
<dbReference type="InterPro" id="IPR004365">
    <property type="entry name" value="NA-bd_OB_tRNA"/>
</dbReference>
<dbReference type="InterPro" id="IPR002312">
    <property type="entry name" value="Asp/Asn-tRNA-synth_IIb"/>
</dbReference>
<feature type="region of interest" description="Aspartate" evidence="7">
    <location>
        <begin position="206"/>
        <end position="209"/>
    </location>
</feature>
<dbReference type="CDD" id="cd00777">
    <property type="entry name" value="AspRS_core"/>
    <property type="match status" value="1"/>
</dbReference>
<dbReference type="GO" id="GO:0003676">
    <property type="term" value="F:nucleic acid binding"/>
    <property type="evidence" value="ECO:0007669"/>
    <property type="project" value="InterPro"/>
</dbReference>
<organism evidence="9 10">
    <name type="scientific">Candidatus Lachnoclostridium pullistercoris</name>
    <dbReference type="NCBI Taxonomy" id="2838632"/>
    <lineage>
        <taxon>Bacteria</taxon>
        <taxon>Bacillati</taxon>
        <taxon>Bacillota</taxon>
        <taxon>Clostridia</taxon>
        <taxon>Lachnospirales</taxon>
        <taxon>Lachnospiraceae</taxon>
    </lineage>
</organism>
<dbReference type="NCBIfam" id="TIGR00459">
    <property type="entry name" value="aspS_bact"/>
    <property type="match status" value="1"/>
</dbReference>
<keyword evidence="3 7" id="KW-0547">Nucleotide-binding</keyword>
<feature type="domain" description="Aminoacyl-transfer RNA synthetases class-II family profile" evidence="8">
    <location>
        <begin position="149"/>
        <end position="563"/>
    </location>
</feature>
<feature type="binding site" evidence="7">
    <location>
        <position position="456"/>
    </location>
    <ligand>
        <name>L-aspartate</name>
        <dbReference type="ChEBI" id="CHEBI:29991"/>
    </ligand>
</feature>
<dbReference type="PANTHER" id="PTHR22594">
    <property type="entry name" value="ASPARTYL/LYSYL-TRNA SYNTHETASE"/>
    <property type="match status" value="1"/>
</dbReference>
<feature type="binding site" evidence="7">
    <location>
        <position position="490"/>
    </location>
    <ligand>
        <name>ATP</name>
        <dbReference type="ChEBI" id="CHEBI:30616"/>
    </ligand>
</feature>
<dbReference type="InterPro" id="IPR047090">
    <property type="entry name" value="AspRS_core"/>
</dbReference>
<keyword evidence="6 7" id="KW-0030">Aminoacyl-tRNA synthetase</keyword>
<comment type="subcellular location">
    <subcellularLocation>
        <location evidence="7">Cytoplasm</location>
    </subcellularLocation>
</comment>
<comment type="catalytic activity">
    <reaction evidence="7">
        <text>tRNA(Asx) + L-aspartate + ATP = L-aspartyl-tRNA(Asx) + AMP + diphosphate</text>
        <dbReference type="Rhea" id="RHEA:18349"/>
        <dbReference type="Rhea" id="RHEA-COMP:9710"/>
        <dbReference type="Rhea" id="RHEA-COMP:9711"/>
        <dbReference type="ChEBI" id="CHEBI:29991"/>
        <dbReference type="ChEBI" id="CHEBI:30616"/>
        <dbReference type="ChEBI" id="CHEBI:33019"/>
        <dbReference type="ChEBI" id="CHEBI:78442"/>
        <dbReference type="ChEBI" id="CHEBI:78516"/>
        <dbReference type="ChEBI" id="CHEBI:456215"/>
        <dbReference type="EC" id="6.1.1.23"/>
    </reaction>
</comment>
<dbReference type="PANTHER" id="PTHR22594:SF5">
    <property type="entry name" value="ASPARTATE--TRNA LIGASE, MITOCHONDRIAL"/>
    <property type="match status" value="1"/>
</dbReference>
<comment type="caution">
    <text evidence="7">Lacks conserved residue(s) required for the propagation of feature annotation.</text>
</comment>
<evidence type="ECO:0000256" key="3">
    <source>
        <dbReference type="ARBA" id="ARBA00022741"/>
    </source>
</evidence>
<evidence type="ECO:0000256" key="7">
    <source>
        <dbReference type="HAMAP-Rule" id="MF_00044"/>
    </source>
</evidence>
<comment type="subunit">
    <text evidence="7">Homodimer.</text>
</comment>
<dbReference type="GO" id="GO:0005737">
    <property type="term" value="C:cytoplasm"/>
    <property type="evidence" value="ECO:0007669"/>
    <property type="project" value="UniProtKB-SubCell"/>
</dbReference>
<evidence type="ECO:0000256" key="2">
    <source>
        <dbReference type="ARBA" id="ARBA00022598"/>
    </source>
</evidence>
<reference evidence="9" key="1">
    <citation type="journal article" date="2021" name="PeerJ">
        <title>Extensive microbial diversity within the chicken gut microbiome revealed by metagenomics and culture.</title>
        <authorList>
            <person name="Gilroy R."/>
            <person name="Ravi A."/>
            <person name="Getino M."/>
            <person name="Pursley I."/>
            <person name="Horton D.L."/>
            <person name="Alikhan N.F."/>
            <person name="Baker D."/>
            <person name="Gharbi K."/>
            <person name="Hall N."/>
            <person name="Watson M."/>
            <person name="Adriaenssens E.M."/>
            <person name="Foster-Nyarko E."/>
            <person name="Jarju S."/>
            <person name="Secka A."/>
            <person name="Antonio M."/>
            <person name="Oren A."/>
            <person name="Chaudhuri R.R."/>
            <person name="La Ragione R."/>
            <person name="Hildebrand F."/>
            <person name="Pallen M.J."/>
        </authorList>
    </citation>
    <scope>NUCLEOTIDE SEQUENCE</scope>
    <source>
        <strain evidence="9">CHK183-5548</strain>
    </source>
</reference>
<name>A0A9D2PER7_9FIRM</name>
<dbReference type="InterPro" id="IPR004115">
    <property type="entry name" value="GAD-like_sf"/>
</dbReference>
<feature type="binding site" evidence="7">
    <location>
        <begin position="228"/>
        <end position="230"/>
    </location>
    <ligand>
        <name>ATP</name>
        <dbReference type="ChEBI" id="CHEBI:30616"/>
    </ligand>
</feature>
<dbReference type="PROSITE" id="PS50862">
    <property type="entry name" value="AA_TRNA_LIGASE_II"/>
    <property type="match status" value="1"/>
</dbReference>
<dbReference type="InterPro" id="IPR045864">
    <property type="entry name" value="aa-tRNA-synth_II/BPL/LPL"/>
</dbReference>
<dbReference type="InterPro" id="IPR047089">
    <property type="entry name" value="Asp-tRNA-ligase_1_N"/>
</dbReference>
<feature type="binding site" evidence="7">
    <location>
        <position position="182"/>
    </location>
    <ligand>
        <name>L-aspartate</name>
        <dbReference type="ChEBI" id="CHEBI:29991"/>
    </ligand>
</feature>
<dbReference type="GO" id="GO:0016740">
    <property type="term" value="F:transferase activity"/>
    <property type="evidence" value="ECO:0007669"/>
    <property type="project" value="UniProtKB-ARBA"/>
</dbReference>
<dbReference type="NCBIfam" id="NF001750">
    <property type="entry name" value="PRK00476.1"/>
    <property type="match status" value="1"/>
</dbReference>
<dbReference type="EC" id="6.1.1.23" evidence="7"/>
<dbReference type="EMBL" id="DWWL01000083">
    <property type="protein sequence ID" value="HJC48889.1"/>
    <property type="molecule type" value="Genomic_DNA"/>
</dbReference>
<dbReference type="GO" id="GO:0005524">
    <property type="term" value="F:ATP binding"/>
    <property type="evidence" value="ECO:0007669"/>
    <property type="project" value="UniProtKB-UniRule"/>
</dbReference>
<reference evidence="9" key="2">
    <citation type="submission" date="2021-04" db="EMBL/GenBank/DDBJ databases">
        <authorList>
            <person name="Gilroy R."/>
        </authorList>
    </citation>
    <scope>NUCLEOTIDE SEQUENCE</scope>
    <source>
        <strain evidence="9">CHK183-5548</strain>
    </source>
</reference>
<evidence type="ECO:0000313" key="9">
    <source>
        <dbReference type="EMBL" id="HJC48889.1"/>
    </source>
</evidence>
<dbReference type="Pfam" id="PF02938">
    <property type="entry name" value="GAD"/>
    <property type="match status" value="1"/>
</dbReference>
<feature type="binding site" evidence="7">
    <location>
        <position position="237"/>
    </location>
    <ligand>
        <name>ATP</name>
        <dbReference type="ChEBI" id="CHEBI:30616"/>
    </ligand>
</feature>